<feature type="region of interest" description="Disordered" evidence="1">
    <location>
        <begin position="73"/>
        <end position="155"/>
    </location>
</feature>
<evidence type="ECO:0000256" key="2">
    <source>
        <dbReference type="SAM" id="SignalP"/>
    </source>
</evidence>
<feature type="chain" id="PRO_5040813010" evidence="2">
    <location>
        <begin position="24"/>
        <end position="155"/>
    </location>
</feature>
<name>A0A9W6XE92_9STRA</name>
<accession>A0A9W6XE92</accession>
<evidence type="ECO:0000256" key="1">
    <source>
        <dbReference type="SAM" id="MobiDB-lite"/>
    </source>
</evidence>
<dbReference type="AlphaFoldDB" id="A0A9W6XE92"/>
<reference evidence="3" key="1">
    <citation type="submission" date="2023-04" db="EMBL/GenBank/DDBJ databases">
        <title>Phytophthora fragariaefolia NBRC 109709.</title>
        <authorList>
            <person name="Ichikawa N."/>
            <person name="Sato H."/>
            <person name="Tonouchi N."/>
        </authorList>
    </citation>
    <scope>NUCLEOTIDE SEQUENCE</scope>
    <source>
        <strain evidence="3">NBRC 109709</strain>
    </source>
</reference>
<keyword evidence="2" id="KW-0732">Signal</keyword>
<evidence type="ECO:0000313" key="3">
    <source>
        <dbReference type="EMBL" id="GMF36718.1"/>
    </source>
</evidence>
<evidence type="ECO:0000313" key="4">
    <source>
        <dbReference type="Proteomes" id="UP001165121"/>
    </source>
</evidence>
<dbReference type="EMBL" id="BSXT01000957">
    <property type="protein sequence ID" value="GMF36718.1"/>
    <property type="molecule type" value="Genomic_DNA"/>
</dbReference>
<proteinExistence type="predicted"/>
<sequence>MRVRFVATQAVVVAVVVAVAVDAAVVMVEKTHVVKDVNVGADADEVVVVGADEVVAAEADEVVVVAVAGLRRNQSSARKEATSQSDDESSSGNESGGNNGSEDEWNMDSASDTCDDDGQSSDTAVDVSTSGIEPPPNLPVTVNGDVASDDQTLSQ</sequence>
<organism evidence="3 4">
    <name type="scientific">Phytophthora fragariaefolia</name>
    <dbReference type="NCBI Taxonomy" id="1490495"/>
    <lineage>
        <taxon>Eukaryota</taxon>
        <taxon>Sar</taxon>
        <taxon>Stramenopiles</taxon>
        <taxon>Oomycota</taxon>
        <taxon>Peronosporomycetes</taxon>
        <taxon>Peronosporales</taxon>
        <taxon>Peronosporaceae</taxon>
        <taxon>Phytophthora</taxon>
    </lineage>
</organism>
<feature type="signal peptide" evidence="2">
    <location>
        <begin position="1"/>
        <end position="23"/>
    </location>
</feature>
<keyword evidence="4" id="KW-1185">Reference proteome</keyword>
<protein>
    <submittedName>
        <fullName evidence="3">Unnamed protein product</fullName>
    </submittedName>
</protein>
<feature type="compositionally biased region" description="Polar residues" evidence="1">
    <location>
        <begin position="120"/>
        <end position="131"/>
    </location>
</feature>
<dbReference type="Proteomes" id="UP001165121">
    <property type="component" value="Unassembled WGS sequence"/>
</dbReference>
<comment type="caution">
    <text evidence="3">The sequence shown here is derived from an EMBL/GenBank/DDBJ whole genome shotgun (WGS) entry which is preliminary data.</text>
</comment>
<gene>
    <name evidence="3" type="ORF">Pfra01_001008700</name>
</gene>